<accession>A0ABS4NEM4</accession>
<organism evidence="2 3">
    <name type="scientific">Thermoanaerobacterium butyriciformans</name>
    <dbReference type="NCBI Taxonomy" id="1702242"/>
    <lineage>
        <taxon>Bacteria</taxon>
        <taxon>Bacillati</taxon>
        <taxon>Bacillota</taxon>
        <taxon>Clostridia</taxon>
        <taxon>Thermoanaerobacterales</taxon>
        <taxon>Thermoanaerobacteraceae</taxon>
        <taxon>Thermoanaerobacterium</taxon>
    </lineage>
</organism>
<dbReference type="EMBL" id="JAGGLT010000008">
    <property type="protein sequence ID" value="MBP2071470.1"/>
    <property type="molecule type" value="Genomic_DNA"/>
</dbReference>
<comment type="caution">
    <text evidence="2">The sequence shown here is derived from an EMBL/GenBank/DDBJ whole genome shotgun (WGS) entry which is preliminary data.</text>
</comment>
<proteinExistence type="predicted"/>
<evidence type="ECO:0008006" key="4">
    <source>
        <dbReference type="Google" id="ProtNLM"/>
    </source>
</evidence>
<reference evidence="2" key="1">
    <citation type="submission" date="2021-03" db="EMBL/GenBank/DDBJ databases">
        <title>Genomic Encyclopedia of Type Strains, Phase IV (KMG-IV): sequencing the most valuable type-strain genomes for metagenomic binning, comparative biology and taxonomic classification.</title>
        <authorList>
            <person name="Goeker M."/>
        </authorList>
    </citation>
    <scope>NUCLEOTIDE SEQUENCE</scope>
    <source>
        <strain evidence="2">DSM 101588</strain>
    </source>
</reference>
<gene>
    <name evidence="2" type="ORF">J2Z80_000985</name>
</gene>
<evidence type="ECO:0000313" key="2">
    <source>
        <dbReference type="EMBL" id="MBP2071470.1"/>
    </source>
</evidence>
<feature type="signal peptide" evidence="1">
    <location>
        <begin position="1"/>
        <end position="24"/>
    </location>
</feature>
<evidence type="ECO:0000313" key="3">
    <source>
        <dbReference type="Proteomes" id="UP001166402"/>
    </source>
</evidence>
<dbReference type="RefSeq" id="WP_209453378.1">
    <property type="nucleotide sequence ID" value="NZ_JAGGLT010000008.1"/>
</dbReference>
<name>A0ABS4NEM4_9THEO</name>
<evidence type="ECO:0000256" key="1">
    <source>
        <dbReference type="SAM" id="SignalP"/>
    </source>
</evidence>
<sequence length="170" mass="18094">MNIKKLVASIMVGGLLLTGIAAYAETANNNSPQTNTSYTAPRYSRTQMVDFMANLLGKSTDETLKLLNSGKTLEQIAVENGVKLEDFKNALLKQKADYIDQMVKNGVIAEERATELKSLLKERINACDGTGNGGVGLGIGFGRSGMSGNGYGKVHGAGFGKNMHFQSGNN</sequence>
<dbReference type="Proteomes" id="UP001166402">
    <property type="component" value="Unassembled WGS sequence"/>
</dbReference>
<protein>
    <recommendedName>
        <fullName evidence="4">Alkyl sulfatase-like hydrolase</fullName>
    </recommendedName>
</protein>
<keyword evidence="1" id="KW-0732">Signal</keyword>
<feature type="chain" id="PRO_5046937409" description="Alkyl sulfatase-like hydrolase" evidence="1">
    <location>
        <begin position="25"/>
        <end position="170"/>
    </location>
</feature>
<keyword evidence="3" id="KW-1185">Reference proteome</keyword>